<accession>A0A8T0QJU1</accession>
<evidence type="ECO:0000313" key="3">
    <source>
        <dbReference type="Proteomes" id="UP000823388"/>
    </source>
</evidence>
<evidence type="ECO:0000256" key="1">
    <source>
        <dbReference type="SAM" id="MobiDB-lite"/>
    </source>
</evidence>
<reference evidence="2" key="1">
    <citation type="submission" date="2020-05" db="EMBL/GenBank/DDBJ databases">
        <title>WGS assembly of Panicum virgatum.</title>
        <authorList>
            <person name="Lovell J.T."/>
            <person name="Jenkins J."/>
            <person name="Shu S."/>
            <person name="Juenger T.E."/>
            <person name="Schmutz J."/>
        </authorList>
    </citation>
    <scope>NUCLEOTIDE SEQUENCE</scope>
    <source>
        <strain evidence="2">AP13</strain>
    </source>
</reference>
<name>A0A8T0QJU1_PANVG</name>
<sequence length="147" mass="14754">MRRSGKIRVEVPPLRGRAAGPCSAEAAISPTEAGTMARGRSGAAPVSAPARHASIRDGLPSPSRGRSDAAPVSAPNPPAVSYYAVLLRCARPSGGLTCAVATPDVSGWPGSLRSMRPGGRAEEGDGAGVQRIATAARKALPPGRAAP</sequence>
<gene>
    <name evidence="2" type="ORF">PVAP13_7KG004736</name>
</gene>
<protein>
    <submittedName>
        <fullName evidence="2">Uncharacterized protein</fullName>
    </submittedName>
</protein>
<dbReference type="Proteomes" id="UP000823388">
    <property type="component" value="Chromosome 7K"/>
</dbReference>
<dbReference type="AlphaFoldDB" id="A0A8T0QJU1"/>
<keyword evidence="3" id="KW-1185">Reference proteome</keyword>
<proteinExistence type="predicted"/>
<comment type="caution">
    <text evidence="2">The sequence shown here is derived from an EMBL/GenBank/DDBJ whole genome shotgun (WGS) entry which is preliminary data.</text>
</comment>
<evidence type="ECO:0000313" key="2">
    <source>
        <dbReference type="EMBL" id="KAG2570504.1"/>
    </source>
</evidence>
<dbReference type="EMBL" id="CM029049">
    <property type="protein sequence ID" value="KAG2570504.1"/>
    <property type="molecule type" value="Genomic_DNA"/>
</dbReference>
<feature type="region of interest" description="Disordered" evidence="1">
    <location>
        <begin position="105"/>
        <end position="128"/>
    </location>
</feature>
<feature type="region of interest" description="Disordered" evidence="1">
    <location>
        <begin position="1"/>
        <end position="77"/>
    </location>
</feature>
<organism evidence="2 3">
    <name type="scientific">Panicum virgatum</name>
    <name type="common">Blackwell switchgrass</name>
    <dbReference type="NCBI Taxonomy" id="38727"/>
    <lineage>
        <taxon>Eukaryota</taxon>
        <taxon>Viridiplantae</taxon>
        <taxon>Streptophyta</taxon>
        <taxon>Embryophyta</taxon>
        <taxon>Tracheophyta</taxon>
        <taxon>Spermatophyta</taxon>
        <taxon>Magnoliopsida</taxon>
        <taxon>Liliopsida</taxon>
        <taxon>Poales</taxon>
        <taxon>Poaceae</taxon>
        <taxon>PACMAD clade</taxon>
        <taxon>Panicoideae</taxon>
        <taxon>Panicodae</taxon>
        <taxon>Paniceae</taxon>
        <taxon>Panicinae</taxon>
        <taxon>Panicum</taxon>
        <taxon>Panicum sect. Hiantes</taxon>
    </lineage>
</organism>